<accession>A0A7V7QJ41</accession>
<dbReference type="Pfam" id="PF02574">
    <property type="entry name" value="S-methyl_trans"/>
    <property type="match status" value="1"/>
</dbReference>
<keyword evidence="7" id="KW-0949">S-adenosyl-L-methionine</keyword>
<dbReference type="UniPathway" id="UPA00193"/>
<dbReference type="SUPFAM" id="SSF82282">
    <property type="entry name" value="Homocysteine S-methyltransferase"/>
    <property type="match status" value="1"/>
</dbReference>
<dbReference type="InterPro" id="IPR036589">
    <property type="entry name" value="HCY_dom_sf"/>
</dbReference>
<comment type="caution">
    <text evidence="14">The sequence shown here is derived from an EMBL/GenBank/DDBJ whole genome shotgun (WGS) entry which is preliminary data.</text>
</comment>
<keyword evidence="15" id="KW-1185">Reference proteome</keyword>
<comment type="cofactor">
    <cofactor evidence="1">
        <name>FAD</name>
        <dbReference type="ChEBI" id="CHEBI:57692"/>
    </cofactor>
</comment>
<dbReference type="Pfam" id="PF02219">
    <property type="entry name" value="MTHFR"/>
    <property type="match status" value="1"/>
</dbReference>
<dbReference type="PROSITE" id="PS50970">
    <property type="entry name" value="HCY"/>
    <property type="match status" value="1"/>
</dbReference>
<keyword evidence="10 14" id="KW-0560">Oxidoreductase</keyword>
<gene>
    <name evidence="14" type="ORF">F7O84_08335</name>
</gene>
<keyword evidence="4 12" id="KW-0489">Methyltransferase</keyword>
<keyword evidence="12" id="KW-0862">Zinc</keyword>
<dbReference type="GO" id="GO:0005829">
    <property type="term" value="C:cytosol"/>
    <property type="evidence" value="ECO:0007669"/>
    <property type="project" value="TreeGrafter"/>
</dbReference>
<evidence type="ECO:0000256" key="8">
    <source>
        <dbReference type="ARBA" id="ARBA00022723"/>
    </source>
</evidence>
<evidence type="ECO:0000256" key="1">
    <source>
        <dbReference type="ARBA" id="ARBA00001974"/>
    </source>
</evidence>
<dbReference type="InterPro" id="IPR050554">
    <property type="entry name" value="Met_Synthase/Corrinoid"/>
</dbReference>
<dbReference type="InterPro" id="IPR003171">
    <property type="entry name" value="Mehydrof_redctse-like"/>
</dbReference>
<organism evidence="14 15">
    <name type="scientific">Candidatus Galacturonatibacter soehngenii</name>
    <dbReference type="NCBI Taxonomy" id="2307010"/>
    <lineage>
        <taxon>Bacteria</taxon>
        <taxon>Bacillati</taxon>
        <taxon>Bacillota</taxon>
        <taxon>Clostridia</taxon>
        <taxon>Lachnospirales</taxon>
        <taxon>Lachnospiraceae</taxon>
        <taxon>Candidatus Galacturonatibacter</taxon>
    </lineage>
</organism>
<dbReference type="GO" id="GO:0046872">
    <property type="term" value="F:metal ion binding"/>
    <property type="evidence" value="ECO:0007669"/>
    <property type="project" value="UniProtKB-KW"/>
</dbReference>
<evidence type="ECO:0000256" key="10">
    <source>
        <dbReference type="ARBA" id="ARBA00023002"/>
    </source>
</evidence>
<feature type="binding site" evidence="12">
    <location>
        <position position="195"/>
    </location>
    <ligand>
        <name>Zn(2+)</name>
        <dbReference type="ChEBI" id="CHEBI:29105"/>
    </ligand>
</feature>
<keyword evidence="9" id="KW-0274">FAD</keyword>
<dbReference type="RefSeq" id="WP_151144124.1">
    <property type="nucleotide sequence ID" value="NZ_WAGX01000005.1"/>
</dbReference>
<dbReference type="GO" id="GO:0008705">
    <property type="term" value="F:methionine synthase activity"/>
    <property type="evidence" value="ECO:0007669"/>
    <property type="project" value="TreeGrafter"/>
</dbReference>
<comment type="pathway">
    <text evidence="2">One-carbon metabolism; tetrahydrofolate interconversion.</text>
</comment>
<sequence>MNVSEYLEKKPLIFDGAMGTYYGERYTGKCEYANIEHPNRVLQIHKEYIEAGCMAIKTNTFAANTVSLETDIEIVKKIVAAGSRIALEAAKERDIAVFADMGPIPYVGGSPIQEYKEIIDVFLENNITNFLFETLGSDEDLAELSRYIKRKKEDSFIIVQFAVTPDGFTRVGLSGKNIFKRINEIKEIDAVGFNCISGAHHLYEYIKQLEPFQKNISIMPNAGFPTVRDNRTIFENSSDYFAETLYKTINVGVNIVGGCCGTTPEYIRKTVEYVKGVKTAKRIEYKKAEVTKRESNQKENLLLHKINAGKKIIAVELDPPSKAEISNFMEGAKRLKYSGVDAITIADCPLARARVDSSLLACKLKRELDITPIPHMTCRDRNINATKALLLGLNIEGVENVLVVTGDPVPSPLRDEIKTMFSFNSAILAKHISELNEEVFSSPFGICAALNVNARNFDAQLKHAQKKIDNGVTMLFTQPVLTEEAFENLKKAKETLQAKILGGIIPIVSHRNACFMNNEISGINVSQDIINQYEGKEREEASKLAVKISTEIAEKISPYVDGYYIITPFNRVDIIEKIIQGIHTFQS</sequence>
<evidence type="ECO:0000259" key="13">
    <source>
        <dbReference type="PROSITE" id="PS50970"/>
    </source>
</evidence>
<feature type="binding site" evidence="12">
    <location>
        <position position="260"/>
    </location>
    <ligand>
        <name>Zn(2+)</name>
        <dbReference type="ChEBI" id="CHEBI:29105"/>
    </ligand>
</feature>
<dbReference type="Gene3D" id="3.20.20.330">
    <property type="entry name" value="Homocysteine-binding-like domain"/>
    <property type="match status" value="1"/>
</dbReference>
<keyword evidence="11" id="KW-0170">Cobalt</keyword>
<comment type="similarity">
    <text evidence="3">Belongs to the vitamin-B12 dependent methionine synthase family.</text>
</comment>
<dbReference type="InterPro" id="IPR003726">
    <property type="entry name" value="HCY_dom"/>
</dbReference>
<comment type="cofactor">
    <cofactor evidence="12">
        <name>Zn(2+)</name>
        <dbReference type="ChEBI" id="CHEBI:29105"/>
    </cofactor>
</comment>
<evidence type="ECO:0000256" key="9">
    <source>
        <dbReference type="ARBA" id="ARBA00022827"/>
    </source>
</evidence>
<dbReference type="EMBL" id="WAGX01000005">
    <property type="protein sequence ID" value="KAB1437604.1"/>
    <property type="molecule type" value="Genomic_DNA"/>
</dbReference>
<keyword evidence="8 12" id="KW-0479">Metal-binding</keyword>
<evidence type="ECO:0000313" key="15">
    <source>
        <dbReference type="Proteomes" id="UP000461768"/>
    </source>
</evidence>
<reference evidence="14 15" key="1">
    <citation type="submission" date="2019-09" db="EMBL/GenBank/DDBJ databases">
        <authorList>
            <person name="Valk L.C."/>
        </authorList>
    </citation>
    <scope>NUCLEOTIDE SEQUENCE [LARGE SCALE GENOMIC DNA]</scope>
    <source>
        <strain evidence="14">GalUA</strain>
    </source>
</reference>
<dbReference type="Proteomes" id="UP000461768">
    <property type="component" value="Unassembled WGS sequence"/>
</dbReference>
<evidence type="ECO:0000256" key="4">
    <source>
        <dbReference type="ARBA" id="ARBA00022603"/>
    </source>
</evidence>
<dbReference type="Gene3D" id="3.20.20.220">
    <property type="match status" value="1"/>
</dbReference>
<feature type="domain" description="Hcy-binding" evidence="13">
    <location>
        <begin position="1"/>
        <end position="274"/>
    </location>
</feature>
<dbReference type="SUPFAM" id="SSF51730">
    <property type="entry name" value="FAD-linked oxidoreductase"/>
    <property type="match status" value="1"/>
</dbReference>
<proteinExistence type="inferred from homology"/>
<name>A0A7V7QJ41_9FIRM</name>
<evidence type="ECO:0000256" key="5">
    <source>
        <dbReference type="ARBA" id="ARBA00022630"/>
    </source>
</evidence>
<dbReference type="GO" id="GO:0050667">
    <property type="term" value="P:homocysteine metabolic process"/>
    <property type="evidence" value="ECO:0007669"/>
    <property type="project" value="TreeGrafter"/>
</dbReference>
<evidence type="ECO:0000256" key="3">
    <source>
        <dbReference type="ARBA" id="ARBA00010398"/>
    </source>
</evidence>
<evidence type="ECO:0000256" key="2">
    <source>
        <dbReference type="ARBA" id="ARBA00004777"/>
    </source>
</evidence>
<dbReference type="CDD" id="cd00537">
    <property type="entry name" value="MTHFR"/>
    <property type="match status" value="1"/>
</dbReference>
<dbReference type="InterPro" id="IPR029041">
    <property type="entry name" value="FAD-linked_oxidoreductase-like"/>
</dbReference>
<dbReference type="EC" id="1.5.1.20" evidence="14"/>
<dbReference type="GO" id="GO:0035999">
    <property type="term" value="P:tetrahydrofolate interconversion"/>
    <property type="evidence" value="ECO:0007669"/>
    <property type="project" value="UniProtKB-UniPathway"/>
</dbReference>
<dbReference type="EC" id="2.1.1.10" evidence="14"/>
<evidence type="ECO:0000256" key="7">
    <source>
        <dbReference type="ARBA" id="ARBA00022691"/>
    </source>
</evidence>
<evidence type="ECO:0000313" key="14">
    <source>
        <dbReference type="EMBL" id="KAB1437604.1"/>
    </source>
</evidence>
<reference evidence="14 15" key="2">
    <citation type="submission" date="2020-02" db="EMBL/GenBank/DDBJ databases">
        <title>Candidatus Galacturonibacter soehngenii shows hetero-acetogenic catabolism of galacturonic acid but lacks a canonical carbon monoxide dehydrogenase/acetyl-CoA synthase complex.</title>
        <authorList>
            <person name="Diender M."/>
            <person name="Stouten G.R."/>
            <person name="Petersen J.F."/>
            <person name="Nielsen P.H."/>
            <person name="Dueholm M.S."/>
            <person name="Pronk J.T."/>
            <person name="Van Loosdrecht M.C.M."/>
        </authorList>
    </citation>
    <scope>NUCLEOTIDE SEQUENCE [LARGE SCALE GENOMIC DNA]</scope>
    <source>
        <strain evidence="14">GalUA</strain>
    </source>
</reference>
<evidence type="ECO:0000256" key="6">
    <source>
        <dbReference type="ARBA" id="ARBA00022679"/>
    </source>
</evidence>
<dbReference type="GO" id="GO:0004489">
    <property type="term" value="F:methylenetetrahydrofolate reductase [NAD(P)H] activity"/>
    <property type="evidence" value="ECO:0007669"/>
    <property type="project" value="UniProtKB-EC"/>
</dbReference>
<dbReference type="PANTHER" id="PTHR45833">
    <property type="entry name" value="METHIONINE SYNTHASE"/>
    <property type="match status" value="1"/>
</dbReference>
<evidence type="ECO:0000256" key="11">
    <source>
        <dbReference type="ARBA" id="ARBA00023285"/>
    </source>
</evidence>
<dbReference type="GO" id="GO:0032259">
    <property type="term" value="P:methylation"/>
    <property type="evidence" value="ECO:0007669"/>
    <property type="project" value="UniProtKB-KW"/>
</dbReference>
<keyword evidence="6 12" id="KW-0808">Transferase</keyword>
<keyword evidence="5" id="KW-0285">Flavoprotein</keyword>
<dbReference type="NCBIfam" id="NF006396">
    <property type="entry name" value="PRK08645.1"/>
    <property type="match status" value="1"/>
</dbReference>
<evidence type="ECO:0000256" key="12">
    <source>
        <dbReference type="PROSITE-ProRule" id="PRU00333"/>
    </source>
</evidence>
<dbReference type="PANTHER" id="PTHR45833:SF1">
    <property type="entry name" value="METHIONINE SYNTHASE"/>
    <property type="match status" value="1"/>
</dbReference>
<protein>
    <submittedName>
        <fullName evidence="14">Bifunctional homocysteine S-methyltransferase/methylenetetrahydrofolate reductase</fullName>
        <ecNumber evidence="14">1.5.1.20</ecNumber>
        <ecNumber evidence="14">2.1.1.10</ecNumber>
    </submittedName>
</protein>
<dbReference type="AlphaFoldDB" id="A0A7V7QJ41"/>
<dbReference type="OrthoDB" id="9803687at2"/>
<feature type="binding site" evidence="12">
    <location>
        <position position="259"/>
    </location>
    <ligand>
        <name>Zn(2+)</name>
        <dbReference type="ChEBI" id="CHEBI:29105"/>
    </ligand>
</feature>